<feature type="region of interest" description="Disordered" evidence="4">
    <location>
        <begin position="217"/>
        <end position="245"/>
    </location>
</feature>
<dbReference type="CDD" id="cd07377">
    <property type="entry name" value="WHTH_GntR"/>
    <property type="match status" value="1"/>
</dbReference>
<evidence type="ECO:0000313" key="7">
    <source>
        <dbReference type="EMBL" id="KAA9027688.1"/>
    </source>
</evidence>
<dbReference type="SUPFAM" id="SSF48008">
    <property type="entry name" value="GntR ligand-binding domain-like"/>
    <property type="match status" value="1"/>
</dbReference>
<dbReference type="AlphaFoldDB" id="A0A5J5HY07"/>
<accession>A0A5J5HY07</accession>
<keyword evidence="9" id="KW-1185">Reference proteome</keyword>
<evidence type="ECO:0000313" key="9">
    <source>
        <dbReference type="Proteomes" id="UP000326364"/>
    </source>
</evidence>
<dbReference type="SMART" id="SM00895">
    <property type="entry name" value="FCD"/>
    <property type="match status" value="1"/>
</dbReference>
<reference evidence="8 9" key="1">
    <citation type="submission" date="2019-09" db="EMBL/GenBank/DDBJ databases">
        <authorList>
            <person name="Feng G."/>
        </authorList>
    </citation>
    <scope>NUCLEOTIDE SEQUENCE [LARGE SCALE GENOMIC DNA]</scope>
    <source>
        <strain evidence="7 8">KACC 19283</strain>
        <strain evidence="6 9">KACC 19284</strain>
    </source>
</reference>
<dbReference type="RefSeq" id="WP_021225617.1">
    <property type="nucleotide sequence ID" value="NZ_VYQA01000012.1"/>
</dbReference>
<dbReference type="PROSITE" id="PS50949">
    <property type="entry name" value="HTH_GNTR"/>
    <property type="match status" value="1"/>
</dbReference>
<organism evidence="7 8">
    <name type="scientific">Sphingobium limneticum</name>
    <dbReference type="NCBI Taxonomy" id="1007511"/>
    <lineage>
        <taxon>Bacteria</taxon>
        <taxon>Pseudomonadati</taxon>
        <taxon>Pseudomonadota</taxon>
        <taxon>Alphaproteobacteria</taxon>
        <taxon>Sphingomonadales</taxon>
        <taxon>Sphingomonadaceae</taxon>
        <taxon>Sphingobium</taxon>
    </lineage>
</organism>
<proteinExistence type="predicted"/>
<evidence type="ECO:0000313" key="8">
    <source>
        <dbReference type="Proteomes" id="UP000325933"/>
    </source>
</evidence>
<dbReference type="Proteomes" id="UP000326364">
    <property type="component" value="Unassembled WGS sequence"/>
</dbReference>
<dbReference type="Gene3D" id="1.10.10.10">
    <property type="entry name" value="Winged helix-like DNA-binding domain superfamily/Winged helix DNA-binding domain"/>
    <property type="match status" value="1"/>
</dbReference>
<evidence type="ECO:0000256" key="1">
    <source>
        <dbReference type="ARBA" id="ARBA00023015"/>
    </source>
</evidence>
<gene>
    <name evidence="7" type="ORF">F4U95_16160</name>
    <name evidence="6" type="ORF">F4U96_16035</name>
</gene>
<keyword evidence="3" id="KW-0804">Transcription</keyword>
<dbReference type="Pfam" id="PF07729">
    <property type="entry name" value="FCD"/>
    <property type="match status" value="1"/>
</dbReference>
<dbReference type="PANTHER" id="PTHR43537">
    <property type="entry name" value="TRANSCRIPTIONAL REGULATOR, GNTR FAMILY"/>
    <property type="match status" value="1"/>
</dbReference>
<dbReference type="GO" id="GO:0003677">
    <property type="term" value="F:DNA binding"/>
    <property type="evidence" value="ECO:0007669"/>
    <property type="project" value="UniProtKB-KW"/>
</dbReference>
<dbReference type="InterPro" id="IPR036390">
    <property type="entry name" value="WH_DNA-bd_sf"/>
</dbReference>
<dbReference type="EMBL" id="VYQB01000012">
    <property type="protein sequence ID" value="KAA9014676.1"/>
    <property type="molecule type" value="Genomic_DNA"/>
</dbReference>
<evidence type="ECO:0000256" key="2">
    <source>
        <dbReference type="ARBA" id="ARBA00023125"/>
    </source>
</evidence>
<protein>
    <submittedName>
        <fullName evidence="7">GntR family transcriptional regulator</fullName>
    </submittedName>
</protein>
<dbReference type="PANTHER" id="PTHR43537:SF51">
    <property type="entry name" value="HTH-TYPE TRANSCRIPTIONAL REGULATOR LGOR-RELATED"/>
    <property type="match status" value="1"/>
</dbReference>
<feature type="compositionally biased region" description="Basic residues" evidence="4">
    <location>
        <begin position="236"/>
        <end position="245"/>
    </location>
</feature>
<dbReference type="SUPFAM" id="SSF46785">
    <property type="entry name" value="Winged helix' DNA-binding domain"/>
    <property type="match status" value="1"/>
</dbReference>
<dbReference type="InterPro" id="IPR008920">
    <property type="entry name" value="TF_FadR/GntR_C"/>
</dbReference>
<dbReference type="EMBL" id="VYQA01000012">
    <property type="protein sequence ID" value="KAA9027688.1"/>
    <property type="molecule type" value="Genomic_DNA"/>
</dbReference>
<feature type="domain" description="HTH gntR-type" evidence="5">
    <location>
        <begin position="1"/>
        <end position="67"/>
    </location>
</feature>
<dbReference type="GO" id="GO:0003700">
    <property type="term" value="F:DNA-binding transcription factor activity"/>
    <property type="evidence" value="ECO:0007669"/>
    <property type="project" value="InterPro"/>
</dbReference>
<keyword evidence="1" id="KW-0805">Transcription regulation</keyword>
<evidence type="ECO:0000256" key="4">
    <source>
        <dbReference type="SAM" id="MobiDB-lite"/>
    </source>
</evidence>
<dbReference type="InterPro" id="IPR000524">
    <property type="entry name" value="Tscrpt_reg_HTH_GntR"/>
</dbReference>
<comment type="caution">
    <text evidence="7">The sequence shown here is derived from an EMBL/GenBank/DDBJ whole genome shotgun (WGS) entry which is preliminary data.</text>
</comment>
<dbReference type="InterPro" id="IPR011711">
    <property type="entry name" value="GntR_C"/>
</dbReference>
<evidence type="ECO:0000259" key="5">
    <source>
        <dbReference type="PROSITE" id="PS50949"/>
    </source>
</evidence>
<dbReference type="Gene3D" id="1.20.120.530">
    <property type="entry name" value="GntR ligand-binding domain-like"/>
    <property type="match status" value="1"/>
</dbReference>
<keyword evidence="2" id="KW-0238">DNA-binding</keyword>
<name>A0A5J5HY07_9SPHN</name>
<evidence type="ECO:0000313" key="6">
    <source>
        <dbReference type="EMBL" id="KAA9014676.1"/>
    </source>
</evidence>
<dbReference type="Proteomes" id="UP000325933">
    <property type="component" value="Unassembled WGS sequence"/>
</dbReference>
<sequence length="245" mass="27816">MSNTTLENTLKEMILREEFAPGERLTEAGLAERLGVSRTPVRNILPLLAAEGFLSPVGKRGYVVSAFSEREIYEALDLRATLEGWAARAIAERGADLDLLRQLDACLSEGDAIFEKHHLDREDELQYGRMNERFHQLMIDGCQSPILSMFIERLNNVPFVAPSVIVFDQVGLRHAFTMLHRAHGFHHAIVDAVRKGDGVRAEMLFREHANHQRVSMFERRKAEQAPSADTPQKPEPRRRRKPANV</sequence>
<dbReference type="InterPro" id="IPR036388">
    <property type="entry name" value="WH-like_DNA-bd_sf"/>
</dbReference>
<dbReference type="Pfam" id="PF00392">
    <property type="entry name" value="GntR"/>
    <property type="match status" value="1"/>
</dbReference>
<dbReference type="SMART" id="SM00345">
    <property type="entry name" value="HTH_GNTR"/>
    <property type="match status" value="1"/>
</dbReference>
<evidence type="ECO:0000256" key="3">
    <source>
        <dbReference type="ARBA" id="ARBA00023163"/>
    </source>
</evidence>